<evidence type="ECO:0000313" key="8">
    <source>
        <dbReference type="Proteomes" id="UP000597338"/>
    </source>
</evidence>
<dbReference type="Gene3D" id="2.115.10.20">
    <property type="entry name" value="Glycosyl hydrolase domain, family 43"/>
    <property type="match status" value="1"/>
</dbReference>
<evidence type="ECO:0000256" key="1">
    <source>
        <dbReference type="ARBA" id="ARBA00009902"/>
    </source>
</evidence>
<accession>A0ABQ1M4Q3</accession>
<dbReference type="SUPFAM" id="SSF49899">
    <property type="entry name" value="Concanavalin A-like lectins/glucanases"/>
    <property type="match status" value="2"/>
</dbReference>
<name>A0ABQ1M4Q3_9SPHI</name>
<dbReference type="PANTHER" id="PTHR42800:SF1">
    <property type="entry name" value="EXOINULINASE INUD (AFU_ORTHOLOGUE AFUA_5G00480)"/>
    <property type="match status" value="1"/>
</dbReference>
<dbReference type="Pfam" id="PF00251">
    <property type="entry name" value="Glyco_hydro_32N"/>
    <property type="match status" value="1"/>
</dbReference>
<dbReference type="InterPro" id="IPR013148">
    <property type="entry name" value="Glyco_hydro_32_N"/>
</dbReference>
<dbReference type="Gene3D" id="2.60.120.560">
    <property type="entry name" value="Exo-inulinase, domain 1"/>
    <property type="match status" value="1"/>
</dbReference>
<comment type="similarity">
    <text evidence="1 4">Belongs to the glycosyl hydrolase 32 family.</text>
</comment>
<reference evidence="8" key="1">
    <citation type="journal article" date="2019" name="Int. J. Syst. Evol. Microbiol.">
        <title>The Global Catalogue of Microorganisms (GCM) 10K type strain sequencing project: providing services to taxonomists for standard genome sequencing and annotation.</title>
        <authorList>
            <consortium name="The Broad Institute Genomics Platform"/>
            <consortium name="The Broad Institute Genome Sequencing Center for Infectious Disease"/>
            <person name="Wu L."/>
            <person name="Ma J."/>
        </authorList>
    </citation>
    <scope>NUCLEOTIDE SEQUENCE [LARGE SCALE GENOMIC DNA]</scope>
    <source>
        <strain evidence="8">CGMCC 1.15342</strain>
    </source>
</reference>
<dbReference type="SUPFAM" id="SSF75005">
    <property type="entry name" value="Arabinanase/levansucrase/invertase"/>
    <property type="match status" value="1"/>
</dbReference>
<dbReference type="InterPro" id="IPR023296">
    <property type="entry name" value="Glyco_hydro_beta-prop_sf"/>
</dbReference>
<dbReference type="SMART" id="SM00640">
    <property type="entry name" value="Glyco_32"/>
    <property type="match status" value="1"/>
</dbReference>
<dbReference type="InterPro" id="IPR013320">
    <property type="entry name" value="ConA-like_dom_sf"/>
</dbReference>
<keyword evidence="2 4" id="KW-0378">Hydrolase</keyword>
<dbReference type="RefSeq" id="WP_188751926.1">
    <property type="nucleotide sequence ID" value="NZ_BMIK01000010.1"/>
</dbReference>
<evidence type="ECO:0000256" key="3">
    <source>
        <dbReference type="ARBA" id="ARBA00023295"/>
    </source>
</evidence>
<comment type="caution">
    <text evidence="7">The sequence shown here is derived from an EMBL/GenBank/DDBJ whole genome shotgun (WGS) entry which is preliminary data.</text>
</comment>
<organism evidence="7 8">
    <name type="scientific">Parapedobacter defluvii</name>
    <dbReference type="NCBI Taxonomy" id="2045106"/>
    <lineage>
        <taxon>Bacteria</taxon>
        <taxon>Pseudomonadati</taxon>
        <taxon>Bacteroidota</taxon>
        <taxon>Sphingobacteriia</taxon>
        <taxon>Sphingobacteriales</taxon>
        <taxon>Sphingobacteriaceae</taxon>
        <taxon>Parapedobacter</taxon>
    </lineage>
</organism>
<evidence type="ECO:0000259" key="5">
    <source>
        <dbReference type="Pfam" id="PF00251"/>
    </source>
</evidence>
<dbReference type="Gene3D" id="2.60.120.200">
    <property type="match status" value="1"/>
</dbReference>
<dbReference type="PANTHER" id="PTHR42800">
    <property type="entry name" value="EXOINULINASE INUD (AFU_ORTHOLOGUE AFUA_5G00480)"/>
    <property type="match status" value="1"/>
</dbReference>
<sequence>MMIRLAICSFLLVLLIGTSDRQVNVYEDSVAVWTFDGLDDGVGVNSRLTNHGNVSIVPLEGDEASLSKQRGGAGSAAYFGGTSWLDAGQGAQEELNLSGKEITLYVRARATAVDGYSPILTKAGDDHNLAYSIVLNRVDGAVYIEAKIGSDEIAGAHLLRYLLPKTEWNAWQDIIFRFNGKTSQLYVNGKLRDDEVTVGQIRDWNRRPMLIGAEYKKEYGYADVDKDALKATFKGFIDIVALWDKFLPDPCIVQLSQVDELADGRPAYYTEKHRPQFHFTAKKNWLNDPNGLVYYDGVYHLFFQYMPPHRPGAYKDWGHAVSKDLVHWEQISSHITPHKVWSGCWSGSAIVDADNVAGFQTGKDKTLIAFITNGGNPGRGLGPLNTQCIAYSTDGGNTFTYYDQNPVLKHIKAENRDPKVVWDEASQQWIMALFMDDPDEFGLFGSTDLKEWSHLSSLSVKGVRECPGFAPLPLDGDPKNKKWLFFGANGDYVIGNFDGKNFKPETEVLRGDYGTNYYAAMTWSNMPDDRCVSIAWMPTQRYPGMPFEQQMSFPTEITLRTTADEGLKAFRYPIQEIRHLYEKTTTLKNETIKGKQRLKMLDGERYDMEFEFDVRRSTSFELVLRDVTVSYNAKTQSLACGGPAMRNGIIVDDWVAQTAGEMNDQNNLGQALLRPINGKINLRILLDHNTVEVFGNGGEAVISSCFMPGKPANTYDIRSEGQLSVIKAEIHSLKSIWTAAN</sequence>
<dbReference type="InterPro" id="IPR001362">
    <property type="entry name" value="Glyco_hydro_32"/>
</dbReference>
<evidence type="ECO:0000256" key="2">
    <source>
        <dbReference type="ARBA" id="ARBA00022801"/>
    </source>
</evidence>
<dbReference type="InterPro" id="IPR013189">
    <property type="entry name" value="Glyco_hydro_32_C"/>
</dbReference>
<evidence type="ECO:0000256" key="4">
    <source>
        <dbReference type="RuleBase" id="RU362110"/>
    </source>
</evidence>
<dbReference type="Pfam" id="PF13385">
    <property type="entry name" value="Laminin_G_3"/>
    <property type="match status" value="1"/>
</dbReference>
<keyword evidence="3 4" id="KW-0326">Glycosidase</keyword>
<gene>
    <name evidence="7" type="ORF">GCM10011386_28960</name>
</gene>
<proteinExistence type="inferred from homology"/>
<evidence type="ECO:0000313" key="7">
    <source>
        <dbReference type="EMBL" id="GGC35035.1"/>
    </source>
</evidence>
<dbReference type="EMBL" id="BMIK01000010">
    <property type="protein sequence ID" value="GGC35035.1"/>
    <property type="molecule type" value="Genomic_DNA"/>
</dbReference>
<dbReference type="CDD" id="cd18622">
    <property type="entry name" value="GH32_Inu-like"/>
    <property type="match status" value="1"/>
</dbReference>
<feature type="domain" description="Glycosyl hydrolase family 32 N-terminal" evidence="5">
    <location>
        <begin position="278"/>
        <end position="562"/>
    </location>
</feature>
<dbReference type="Pfam" id="PF08244">
    <property type="entry name" value="Glyco_hydro_32C"/>
    <property type="match status" value="1"/>
</dbReference>
<protein>
    <submittedName>
        <fullName evidence="7">Uncharacterized protein</fullName>
    </submittedName>
</protein>
<keyword evidence="8" id="KW-1185">Reference proteome</keyword>
<feature type="domain" description="Glycosyl hydrolase family 32 C-terminal" evidence="6">
    <location>
        <begin position="578"/>
        <end position="731"/>
    </location>
</feature>
<evidence type="ECO:0000259" key="6">
    <source>
        <dbReference type="Pfam" id="PF08244"/>
    </source>
</evidence>
<dbReference type="Proteomes" id="UP000597338">
    <property type="component" value="Unassembled WGS sequence"/>
</dbReference>